<evidence type="ECO:0000313" key="1">
    <source>
        <dbReference type="EMBL" id="CCM78171.1"/>
    </source>
</evidence>
<proteinExistence type="predicted"/>
<dbReference type="STRING" id="1211777.BN77_p10130"/>
<dbReference type="RefSeq" id="WP_007535702.1">
    <property type="nucleotide sequence ID" value="NZ_HF536773.1"/>
</dbReference>
<sequence length="77" mass="8656">MTVIHIGHLFDTEPDTAFRRQDAAGRDLFSFAIEYRMGDACWAASIWAYSHEDAEARVKAMKETLALCGQVYCEVPA</sequence>
<dbReference type="AlphaFoldDB" id="K0PNS8"/>
<protein>
    <submittedName>
        <fullName evidence="1">Uncharacterized protein</fullName>
    </submittedName>
</protein>
<dbReference type="HOGENOM" id="CLU_2603576_0_0_5"/>
<dbReference type="Proteomes" id="UP000009319">
    <property type="component" value="Unassembled WGS sequence"/>
</dbReference>
<name>K0PNS8_9HYPH</name>
<dbReference type="eggNOG" id="ENOG503140M">
    <property type="taxonomic scope" value="Bacteria"/>
</dbReference>
<reference evidence="1 2" key="1">
    <citation type="journal article" date="2013" name="Genome Announc.">
        <title>Draft Genome Sequence of Rhizobium mesoamericanum STM3625, a Nitrogen-Fixing Symbiont of Mimosa pudica Isolated in French Guiana (South America).</title>
        <authorList>
            <person name="Moulin L."/>
            <person name="Mornico D."/>
            <person name="Melkonian R."/>
            <person name="Klonowska A."/>
        </authorList>
    </citation>
    <scope>NUCLEOTIDE SEQUENCE [LARGE SCALE GENOMIC DNA]</scope>
    <source>
        <strain evidence="1 2">STM3625</strain>
    </source>
</reference>
<keyword evidence="2" id="KW-1185">Reference proteome</keyword>
<gene>
    <name evidence="1" type="ORF">BN77_p10130</name>
</gene>
<dbReference type="EMBL" id="CANI01000035">
    <property type="protein sequence ID" value="CCM78171.1"/>
    <property type="molecule type" value="Genomic_DNA"/>
</dbReference>
<evidence type="ECO:0000313" key="2">
    <source>
        <dbReference type="Proteomes" id="UP000009319"/>
    </source>
</evidence>
<accession>K0PNS8</accession>
<comment type="caution">
    <text evidence="1">The sequence shown here is derived from an EMBL/GenBank/DDBJ whole genome shotgun (WGS) entry which is preliminary data.</text>
</comment>
<organism evidence="1 2">
    <name type="scientific">Rhizobium mesoamericanum STM3625</name>
    <dbReference type="NCBI Taxonomy" id="1211777"/>
    <lineage>
        <taxon>Bacteria</taxon>
        <taxon>Pseudomonadati</taxon>
        <taxon>Pseudomonadota</taxon>
        <taxon>Alphaproteobacteria</taxon>
        <taxon>Hyphomicrobiales</taxon>
        <taxon>Rhizobiaceae</taxon>
        <taxon>Rhizobium/Agrobacterium group</taxon>
        <taxon>Rhizobium</taxon>
    </lineage>
</organism>